<dbReference type="SUPFAM" id="SSF63712">
    <property type="entry name" value="Nicotinic receptor ligand binding domain-like"/>
    <property type="match status" value="1"/>
</dbReference>
<dbReference type="Pfam" id="PF02931">
    <property type="entry name" value="Neur_chan_LBD"/>
    <property type="match status" value="1"/>
</dbReference>
<keyword evidence="5 13" id="KW-1133">Transmembrane helix</keyword>
<dbReference type="Gene3D" id="2.70.170.10">
    <property type="entry name" value="Neurotransmitter-gated ion-channel ligand-binding domain"/>
    <property type="match status" value="1"/>
</dbReference>
<reference evidence="16" key="1">
    <citation type="submission" date="2003-08" db="EMBL/GenBank/DDBJ databases">
        <authorList>
            <person name="Birren B."/>
            <person name="Nusbaum C."/>
            <person name="Abebe A."/>
            <person name="Abouelleil A."/>
            <person name="Adekoya E."/>
            <person name="Ait-zahra M."/>
            <person name="Allen N."/>
            <person name="Allen T."/>
            <person name="An P."/>
            <person name="Anderson M."/>
            <person name="Anderson S."/>
            <person name="Arachchi H."/>
            <person name="Armbruster J."/>
            <person name="Bachantsang P."/>
            <person name="Baldwin J."/>
            <person name="Barry A."/>
            <person name="Bayul T."/>
            <person name="Blitshsteyn B."/>
            <person name="Bloom T."/>
            <person name="Blye J."/>
            <person name="Boguslavskiy L."/>
            <person name="Borowsky M."/>
            <person name="Boukhgalter B."/>
            <person name="Brunache A."/>
            <person name="Butler J."/>
            <person name="Calixte N."/>
            <person name="Calvo S."/>
            <person name="Camarata J."/>
            <person name="Campo K."/>
            <person name="Chang J."/>
            <person name="Cheshatsang Y."/>
            <person name="Citroen M."/>
            <person name="Collymore A."/>
            <person name="Considine T."/>
            <person name="Cook A."/>
            <person name="Cooke P."/>
            <person name="Corum B."/>
            <person name="Cuomo C."/>
            <person name="David R."/>
            <person name="Dawoe T."/>
            <person name="Degray S."/>
            <person name="Dodge S."/>
            <person name="Dooley K."/>
            <person name="Dorje P."/>
            <person name="Dorjee K."/>
            <person name="Dorris L."/>
            <person name="Duffey N."/>
            <person name="Dupes A."/>
            <person name="Elkins T."/>
            <person name="Engels R."/>
            <person name="Erickson J."/>
            <person name="Farina A."/>
            <person name="Faro S."/>
            <person name="Ferreira P."/>
            <person name="Fischer H."/>
            <person name="Fitzgerald M."/>
            <person name="Foley K."/>
            <person name="Gage D."/>
            <person name="Galagan J."/>
            <person name="Gearin G."/>
            <person name="Gnerre S."/>
            <person name="Gnirke A."/>
            <person name="Goyette A."/>
            <person name="Graham J."/>
            <person name="Grandbois E."/>
            <person name="Gyaltsen K."/>
            <person name="Hafez N."/>
            <person name="Hagopian D."/>
            <person name="Hagos B."/>
            <person name="Hall J."/>
            <person name="Hatcher B."/>
            <person name="Heller A."/>
            <person name="Higgins H."/>
            <person name="Honan T."/>
            <person name="Horn A."/>
            <person name="Houde N."/>
            <person name="Hughes L."/>
            <person name="Hulme W."/>
            <person name="Husby E."/>
            <person name="Iliev I."/>
            <person name="Jaffe D."/>
            <person name="Jones C."/>
            <person name="Kamal M."/>
            <person name="Kamat A."/>
            <person name="Kamvysselis M."/>
            <person name="Karlsson E."/>
            <person name="Kells C."/>
            <person name="Kieu A."/>
            <person name="Kisner P."/>
            <person name="Kodira C."/>
            <person name="Kulbokas E."/>
            <person name="Labutti K."/>
            <person name="Lama D."/>
            <person name="Landers T."/>
            <person name="Leger J."/>
            <person name="Levine S."/>
            <person name="Lewis D."/>
            <person name="Lewis T."/>
            <person name="Lindblad-toh K."/>
            <person name="Liu X."/>
            <person name="Lokyitsang T."/>
            <person name="Lokyitsang Y."/>
            <person name="Lucien O."/>
            <person name="Lui A."/>
            <person name="Ma L.J."/>
            <person name="Mabbitt R."/>
            <person name="Macdonald J."/>
            <person name="Maclean C."/>
            <person name="Major J."/>
            <person name="Manning J."/>
            <person name="Marabella R."/>
            <person name="Maru K."/>
            <person name="Matthews C."/>
            <person name="Mauceli E."/>
            <person name="Mccarthy M."/>
            <person name="Mcdonough S."/>
            <person name="Mcghee T."/>
            <person name="Meldrim J."/>
            <person name="Meneus L."/>
            <person name="Mesirov J."/>
            <person name="Mihalev A."/>
            <person name="Mihova T."/>
            <person name="Mikkelsen T."/>
            <person name="Mlenga V."/>
            <person name="Moru K."/>
            <person name="Mozes J."/>
            <person name="Mulrain L."/>
            <person name="Munson G."/>
            <person name="Naylor J."/>
            <person name="Newes C."/>
            <person name="Nguyen C."/>
            <person name="Nguyen N."/>
            <person name="Nguyen T."/>
            <person name="Nicol R."/>
            <person name="Nielsen C."/>
            <person name="Nizzari M."/>
            <person name="Norbu C."/>
            <person name="Norbu N."/>
            <person name="O'donnell P."/>
            <person name="Okoawo O."/>
            <person name="O'leary S."/>
            <person name="Omotosho B."/>
            <person name="O'neill K."/>
            <person name="Osman S."/>
            <person name="Parker S."/>
            <person name="Perrin D."/>
            <person name="Phunkhang P."/>
            <person name="Piqani B."/>
            <person name="Purcell S."/>
            <person name="Rachupka T."/>
            <person name="Ramasamy U."/>
            <person name="Rameau R."/>
            <person name="Ray V."/>
            <person name="Raymond C."/>
            <person name="Retta R."/>
            <person name="Richardson S."/>
            <person name="Rise C."/>
            <person name="Rodriguez J."/>
            <person name="Rogers J."/>
            <person name="Rogov P."/>
            <person name="Rutman M."/>
            <person name="Schupbach R."/>
            <person name="Seaman C."/>
            <person name="Settipalli S."/>
            <person name="Sharpe T."/>
            <person name="Sheridan J."/>
            <person name="Sherpa N."/>
            <person name="Shi J."/>
            <person name="Smirnov S."/>
            <person name="Smith C."/>
            <person name="Sougnez C."/>
            <person name="Spencer B."/>
            <person name="Stalker J."/>
            <person name="Stange-thomann N."/>
            <person name="Stavropoulos S."/>
            <person name="Stetson K."/>
            <person name="Stone C."/>
            <person name="Stone S."/>
            <person name="Stubbs M."/>
            <person name="Talamas J."/>
            <person name="Tchuinga P."/>
            <person name="Tenzing P."/>
            <person name="Tesfaye S."/>
            <person name="Theodore J."/>
            <person name="Thoulutsang Y."/>
            <person name="Topham K."/>
            <person name="Towey S."/>
            <person name="Tsamla T."/>
            <person name="Tsomo N."/>
            <person name="Vallee D."/>
            <person name="Vassiliev H."/>
            <person name="Venkataraman V."/>
            <person name="Vinson J."/>
            <person name="Vo A."/>
            <person name="Wade C."/>
            <person name="Wang S."/>
            <person name="Wangchuk T."/>
            <person name="Wangdi T."/>
            <person name="Whittaker C."/>
            <person name="Wilkinson J."/>
            <person name="Wu Y."/>
            <person name="Wyman D."/>
            <person name="Yadav S."/>
            <person name="Yang S."/>
            <person name="Yang X."/>
            <person name="Yeager S."/>
            <person name="Yee E."/>
            <person name="Young G."/>
            <person name="Zainoun J."/>
            <person name="Zembeck L."/>
            <person name="Zimmer A."/>
            <person name="Zody M."/>
            <person name="Lander E."/>
        </authorList>
    </citation>
    <scope>NUCLEOTIDE SEQUENCE [LARGE SCALE GENOMIC DNA]</scope>
</reference>
<keyword evidence="2 13" id="KW-0813">Transport</keyword>
<evidence type="ECO:0000313" key="15">
    <source>
        <dbReference type="Ensembl" id="ENSCSAVP00000009587.1"/>
    </source>
</evidence>
<evidence type="ECO:0000256" key="11">
    <source>
        <dbReference type="ARBA" id="ARBA00023303"/>
    </source>
</evidence>
<accession>H2YW76</accession>
<evidence type="ECO:0000256" key="4">
    <source>
        <dbReference type="ARBA" id="ARBA00022692"/>
    </source>
</evidence>
<dbReference type="GO" id="GO:0045211">
    <property type="term" value="C:postsynaptic membrane"/>
    <property type="evidence" value="ECO:0007669"/>
    <property type="project" value="InterPro"/>
</dbReference>
<evidence type="ECO:0000256" key="1">
    <source>
        <dbReference type="ARBA" id="ARBA00009237"/>
    </source>
</evidence>
<keyword evidence="3" id="KW-1003">Cell membrane</keyword>
<dbReference type="PROSITE" id="PS00236">
    <property type="entry name" value="NEUROTR_ION_CHANNEL"/>
    <property type="match status" value="1"/>
</dbReference>
<evidence type="ECO:0000256" key="13">
    <source>
        <dbReference type="RuleBase" id="RU000687"/>
    </source>
</evidence>
<keyword evidence="13" id="KW-0732">Signal</keyword>
<dbReference type="PANTHER" id="PTHR18945">
    <property type="entry name" value="NEUROTRANSMITTER GATED ION CHANNEL"/>
    <property type="match status" value="1"/>
</dbReference>
<evidence type="ECO:0000256" key="2">
    <source>
        <dbReference type="ARBA" id="ARBA00022448"/>
    </source>
</evidence>
<feature type="transmembrane region" description="Helical" evidence="13">
    <location>
        <begin position="234"/>
        <end position="257"/>
    </location>
</feature>
<dbReference type="InParanoid" id="H2YW76"/>
<dbReference type="STRING" id="51511.ENSCSAVP00000009587"/>
<dbReference type="CDD" id="cd18997">
    <property type="entry name" value="LGIC_ECD_nAChR"/>
    <property type="match status" value="1"/>
</dbReference>
<keyword evidence="6" id="KW-0770">Synapse</keyword>
<dbReference type="OMA" id="INGWASH"/>
<dbReference type="InterPro" id="IPR038050">
    <property type="entry name" value="Neuro_actylchol_rec"/>
</dbReference>
<dbReference type="HOGENOM" id="CLU_018074_2_2_1"/>
<evidence type="ECO:0000256" key="12">
    <source>
        <dbReference type="ARBA" id="ARBA00034099"/>
    </source>
</evidence>
<dbReference type="Proteomes" id="UP000007875">
    <property type="component" value="Unassembled WGS sequence"/>
</dbReference>
<proteinExistence type="inferred from homology"/>
<keyword evidence="11 13" id="KW-0407">Ion channel</keyword>
<name>H2YW76_CIOSA</name>
<comment type="similarity">
    <text evidence="1">Belongs to the ligand-gated ion channel (TC 1.A.9) family. Acetylcholine receptor (TC 1.A.9.1) subfamily.</text>
</comment>
<dbReference type="GO" id="GO:0004888">
    <property type="term" value="F:transmembrane signaling receptor activity"/>
    <property type="evidence" value="ECO:0007669"/>
    <property type="project" value="InterPro"/>
</dbReference>
<reference evidence="15" key="2">
    <citation type="submission" date="2025-08" db="UniProtKB">
        <authorList>
            <consortium name="Ensembl"/>
        </authorList>
    </citation>
    <scope>IDENTIFICATION</scope>
</reference>
<keyword evidence="16" id="KW-1185">Reference proteome</keyword>
<evidence type="ECO:0000259" key="14">
    <source>
        <dbReference type="Pfam" id="PF02931"/>
    </source>
</evidence>
<dbReference type="InterPro" id="IPR036734">
    <property type="entry name" value="Neur_chan_lig-bd_sf"/>
</dbReference>
<dbReference type="Gene3D" id="1.20.58.390">
    <property type="entry name" value="Neurotransmitter-gated ion-channel transmembrane domain"/>
    <property type="match status" value="1"/>
</dbReference>
<feature type="chain" id="PRO_5022250698" description="Neurotransmitter-gated ion-channel ligand-binding domain-containing protein" evidence="13">
    <location>
        <begin position="24"/>
        <end position="260"/>
    </location>
</feature>
<keyword evidence="9" id="KW-0675">Receptor</keyword>
<dbReference type="PRINTS" id="PR00252">
    <property type="entry name" value="NRIONCHANNEL"/>
</dbReference>
<feature type="signal peptide" evidence="13">
    <location>
        <begin position="1"/>
        <end position="23"/>
    </location>
</feature>
<dbReference type="InterPro" id="IPR006202">
    <property type="entry name" value="Neur_chan_lig-bd"/>
</dbReference>
<protein>
    <recommendedName>
        <fullName evidence="14">Neurotransmitter-gated ion-channel ligand-binding domain-containing protein</fullName>
    </recommendedName>
</protein>
<feature type="domain" description="Neurotransmitter-gated ion-channel ligand-binding" evidence="14">
    <location>
        <begin position="27"/>
        <end position="233"/>
    </location>
</feature>
<dbReference type="InterPro" id="IPR002394">
    <property type="entry name" value="Nicotinic_acetylcholine_rcpt"/>
</dbReference>
<dbReference type="SUPFAM" id="SSF90112">
    <property type="entry name" value="Neurotransmitter-gated ion-channel transmembrane pore"/>
    <property type="match status" value="1"/>
</dbReference>
<dbReference type="PRINTS" id="PR00254">
    <property type="entry name" value="NICOTINICR"/>
</dbReference>
<keyword evidence="7 13" id="KW-0406">Ion transport</keyword>
<dbReference type="AlphaFoldDB" id="H2YW76"/>
<dbReference type="GeneTree" id="ENSGT00940000168087"/>
<dbReference type="eggNOG" id="KOG3646">
    <property type="taxonomic scope" value="Eukaryota"/>
</dbReference>
<evidence type="ECO:0000256" key="9">
    <source>
        <dbReference type="ARBA" id="ARBA00023170"/>
    </source>
</evidence>
<organism evidence="15 16">
    <name type="scientific">Ciona savignyi</name>
    <name type="common">Pacific transparent sea squirt</name>
    <dbReference type="NCBI Taxonomy" id="51511"/>
    <lineage>
        <taxon>Eukaryota</taxon>
        <taxon>Metazoa</taxon>
        <taxon>Chordata</taxon>
        <taxon>Tunicata</taxon>
        <taxon>Ascidiacea</taxon>
        <taxon>Phlebobranchia</taxon>
        <taxon>Cionidae</taxon>
        <taxon>Ciona</taxon>
    </lineage>
</organism>
<dbReference type="GO" id="GO:0022848">
    <property type="term" value="F:acetylcholine-gated monoatomic cation-selective channel activity"/>
    <property type="evidence" value="ECO:0007669"/>
    <property type="project" value="InterPro"/>
</dbReference>
<evidence type="ECO:0000256" key="7">
    <source>
        <dbReference type="ARBA" id="ARBA00023065"/>
    </source>
</evidence>
<keyword evidence="10" id="KW-1071">Ligand-gated ion channel</keyword>
<evidence type="ECO:0000256" key="5">
    <source>
        <dbReference type="ARBA" id="ARBA00022989"/>
    </source>
</evidence>
<evidence type="ECO:0000256" key="8">
    <source>
        <dbReference type="ARBA" id="ARBA00023136"/>
    </source>
</evidence>
<sequence length="260" mass="29704">MKVQLLAIVVPVLISLSIQDTSGSQAEKDLIDSLLSKYDVMVRPTVRYTDIINVSFAITLQQIVDLDEKNQLLTTSMYMDWKWTDAYLTWDPAKFDGIDEIRLPAKKVWKPDILVYNSAVDSFDQMLQTNMVVRSTGAIEWLPPGLFKTTCDVDIRYFPFDEQKCTIKFGAWTYHGGMVDLVLPSEQATLDDYIPSGEWDLISMKGSRTSVKYLCCPHPFVDVTYTIHMRRRTLFYGFNLILPCVLVCSLTILVFLLPAD</sequence>
<dbReference type="FunFam" id="2.70.170.10:FF:000016">
    <property type="entry name" value="Nicotinic acetylcholine receptor subunit"/>
    <property type="match status" value="1"/>
</dbReference>
<dbReference type="InterPro" id="IPR036719">
    <property type="entry name" value="Neuro-gated_channel_TM_sf"/>
</dbReference>
<comment type="subcellular location">
    <subcellularLocation>
        <location evidence="12">Synaptic cell membrane</location>
        <topology evidence="12">Multi-pass membrane protein</topology>
    </subcellularLocation>
</comment>
<dbReference type="Ensembl" id="ENSCSAVT00000009704.1">
    <property type="protein sequence ID" value="ENSCSAVP00000009587.1"/>
    <property type="gene ID" value="ENSCSAVG00000005631.1"/>
</dbReference>
<evidence type="ECO:0000256" key="6">
    <source>
        <dbReference type="ARBA" id="ARBA00023018"/>
    </source>
</evidence>
<evidence type="ECO:0000313" key="16">
    <source>
        <dbReference type="Proteomes" id="UP000007875"/>
    </source>
</evidence>
<comment type="caution">
    <text evidence="13">Lacks conserved residue(s) required for the propagation of feature annotation.</text>
</comment>
<dbReference type="InterPro" id="IPR006201">
    <property type="entry name" value="Neur_channel"/>
</dbReference>
<keyword evidence="4 13" id="KW-0812">Transmembrane</keyword>
<evidence type="ECO:0000256" key="10">
    <source>
        <dbReference type="ARBA" id="ARBA00023286"/>
    </source>
</evidence>
<dbReference type="InterPro" id="IPR018000">
    <property type="entry name" value="Neurotransmitter_ion_chnl_CS"/>
</dbReference>
<reference evidence="15" key="3">
    <citation type="submission" date="2025-09" db="UniProtKB">
        <authorList>
            <consortium name="Ensembl"/>
        </authorList>
    </citation>
    <scope>IDENTIFICATION</scope>
</reference>
<evidence type="ECO:0000256" key="3">
    <source>
        <dbReference type="ARBA" id="ARBA00022475"/>
    </source>
</evidence>
<keyword evidence="8 13" id="KW-0472">Membrane</keyword>